<dbReference type="SUPFAM" id="SSF48256">
    <property type="entry name" value="Citrate synthase"/>
    <property type="match status" value="1"/>
</dbReference>
<dbReference type="GO" id="GO:0005829">
    <property type="term" value="C:cytosol"/>
    <property type="evidence" value="ECO:0007669"/>
    <property type="project" value="TreeGrafter"/>
</dbReference>
<evidence type="ECO:0000256" key="1">
    <source>
        <dbReference type="ARBA" id="ARBA00004751"/>
    </source>
</evidence>
<accession>A0A1G8NYZ2</accession>
<dbReference type="UniPathway" id="UPA00223">
    <property type="reaction ID" value="UER00717"/>
</dbReference>
<dbReference type="InterPro" id="IPR016142">
    <property type="entry name" value="Citrate_synth-like_lrg_a-sub"/>
</dbReference>
<dbReference type="InterPro" id="IPR002020">
    <property type="entry name" value="Citrate_synthase"/>
</dbReference>
<dbReference type="Proteomes" id="UP000198607">
    <property type="component" value="Unassembled WGS sequence"/>
</dbReference>
<gene>
    <name evidence="6" type="ORF">SAMN05660652_04138</name>
</gene>
<comment type="pathway">
    <text evidence="1">Carbohydrate metabolism; tricarboxylic acid cycle; isocitrate from oxaloacetate: step 1/2.</text>
</comment>
<dbReference type="GO" id="GO:0036440">
    <property type="term" value="F:citrate synthase activity"/>
    <property type="evidence" value="ECO:0007669"/>
    <property type="project" value="UniProtKB-EC"/>
</dbReference>
<dbReference type="Pfam" id="PF00285">
    <property type="entry name" value="Citrate_synt"/>
    <property type="match status" value="1"/>
</dbReference>
<feature type="region of interest" description="Disordered" evidence="5">
    <location>
        <begin position="252"/>
        <end position="290"/>
    </location>
</feature>
<dbReference type="STRING" id="83767.SAMN05660652_04138"/>
<evidence type="ECO:0000313" key="7">
    <source>
        <dbReference type="Proteomes" id="UP000198607"/>
    </source>
</evidence>
<evidence type="ECO:0000256" key="2">
    <source>
        <dbReference type="ARBA" id="ARBA00010566"/>
    </source>
</evidence>
<comment type="similarity">
    <text evidence="2">Belongs to the citrate synthase family.</text>
</comment>
<dbReference type="CDD" id="cd06100">
    <property type="entry name" value="CCL_ACL-C"/>
    <property type="match status" value="1"/>
</dbReference>
<reference evidence="6 7" key="1">
    <citation type="submission" date="2016-10" db="EMBL/GenBank/DDBJ databases">
        <authorList>
            <person name="de Groot N.N."/>
        </authorList>
    </citation>
    <scope>NUCLEOTIDE SEQUENCE [LARGE SCALE GENOMIC DNA]</scope>
    <source>
        <strain evidence="6 7">DSM 5885</strain>
    </source>
</reference>
<dbReference type="RefSeq" id="WP_245715627.1">
    <property type="nucleotide sequence ID" value="NZ_FNCY01000040.1"/>
</dbReference>
<dbReference type="EC" id="2.3.3.16" evidence="3"/>
<evidence type="ECO:0000256" key="3">
    <source>
        <dbReference type="ARBA" id="ARBA00012972"/>
    </source>
</evidence>
<dbReference type="Gene3D" id="1.10.230.10">
    <property type="entry name" value="Cytochrome P450-Terp, domain 2"/>
    <property type="match status" value="1"/>
</dbReference>
<evidence type="ECO:0000256" key="5">
    <source>
        <dbReference type="SAM" id="MobiDB-lite"/>
    </source>
</evidence>
<dbReference type="InterPro" id="IPR036969">
    <property type="entry name" value="Citrate_synthase_sf"/>
</dbReference>
<dbReference type="InterPro" id="IPR016143">
    <property type="entry name" value="Citrate_synth-like_sm_a-sub"/>
</dbReference>
<dbReference type="EMBL" id="FNCY01000040">
    <property type="protein sequence ID" value="SDI85482.1"/>
    <property type="molecule type" value="Genomic_DNA"/>
</dbReference>
<name>A0A1G8NYZ2_9RHOO</name>
<sequence length="290" mass="31002">MAMSEQLAREKLDSVSQWWSTEIIDVHPGEIAVRGYRIGDLIGQVNFIDMIWLMLRGNLPRPAEAALLEAALVASVDHGPQAPAISIARMATTCGLPVNGAMASAINALGEYHGGSGQLCMELFAQINAEAGLHGDLVDAAITVIQDRLMAGNQAIPGFGHRFHPVDPRVAPLLDLVGNAVAAGTISGRYAAIARATETALGVIKQRYIAINVEGMTSAIYCELGFSPELGRGLFVLSRSVGILAHAWEQKQQGERGKGPMPKDIPYTYSGPRYRPVPENRAARRAADAL</sequence>
<dbReference type="Gene3D" id="1.10.580.10">
    <property type="entry name" value="Citrate Synthase, domain 1"/>
    <property type="match status" value="2"/>
</dbReference>
<organism evidence="6 7">
    <name type="scientific">Propionivibrio dicarboxylicus</name>
    <dbReference type="NCBI Taxonomy" id="83767"/>
    <lineage>
        <taxon>Bacteria</taxon>
        <taxon>Pseudomonadati</taxon>
        <taxon>Pseudomonadota</taxon>
        <taxon>Betaproteobacteria</taxon>
        <taxon>Rhodocyclales</taxon>
        <taxon>Rhodocyclaceae</taxon>
        <taxon>Propionivibrio</taxon>
    </lineage>
</organism>
<dbReference type="GO" id="GO:0006099">
    <property type="term" value="P:tricarboxylic acid cycle"/>
    <property type="evidence" value="ECO:0007669"/>
    <property type="project" value="UniProtKB-UniPathway"/>
</dbReference>
<dbReference type="PANTHER" id="PTHR11739">
    <property type="entry name" value="CITRATE SYNTHASE"/>
    <property type="match status" value="1"/>
</dbReference>
<keyword evidence="7" id="KW-1185">Reference proteome</keyword>
<protein>
    <recommendedName>
        <fullName evidence="3">citrate synthase (unknown stereospecificity)</fullName>
        <ecNumber evidence="3">2.3.3.16</ecNumber>
    </recommendedName>
</protein>
<evidence type="ECO:0000256" key="4">
    <source>
        <dbReference type="ARBA" id="ARBA00022679"/>
    </source>
</evidence>
<keyword evidence="4" id="KW-0808">Transferase</keyword>
<feature type="compositionally biased region" description="Basic and acidic residues" evidence="5">
    <location>
        <begin position="276"/>
        <end position="290"/>
    </location>
</feature>
<dbReference type="AlphaFoldDB" id="A0A1G8NYZ2"/>
<dbReference type="NCBIfam" id="NF004864">
    <property type="entry name" value="PRK06224.1-1"/>
    <property type="match status" value="1"/>
</dbReference>
<dbReference type="PANTHER" id="PTHR11739:SF4">
    <property type="entry name" value="CITRATE SYNTHASE, PEROXISOMAL"/>
    <property type="match status" value="1"/>
</dbReference>
<proteinExistence type="inferred from homology"/>
<dbReference type="GO" id="GO:0005975">
    <property type="term" value="P:carbohydrate metabolic process"/>
    <property type="evidence" value="ECO:0007669"/>
    <property type="project" value="TreeGrafter"/>
</dbReference>
<evidence type="ECO:0000313" key="6">
    <source>
        <dbReference type="EMBL" id="SDI85482.1"/>
    </source>
</evidence>